<sequence>MSGRKIERRHMSFPDFEDWFGHSFPGLPGWHPATAPHSIPVEMSTGDGAYVLRAELPGVDPDRDLSITADGDLLTVRAEHVESTEDKDHSEFRYGSFRRTVRLPVPIPADGVDASYTNGILTIRVPMPDESTSTARTIPVRRADGGGASEAS</sequence>
<evidence type="ECO:0000256" key="2">
    <source>
        <dbReference type="RuleBase" id="RU003616"/>
    </source>
</evidence>
<keyword evidence="6" id="KW-1185">Reference proteome</keyword>
<dbReference type="InterPro" id="IPR002068">
    <property type="entry name" value="A-crystallin/Hsp20_dom"/>
</dbReference>
<dbReference type="KEGG" id="slau:SLA_6464"/>
<dbReference type="InterPro" id="IPR008978">
    <property type="entry name" value="HSP20-like_chaperone"/>
</dbReference>
<evidence type="ECO:0000256" key="3">
    <source>
        <dbReference type="SAM" id="MobiDB-lite"/>
    </source>
</evidence>
<dbReference type="Pfam" id="PF00011">
    <property type="entry name" value="HSP20"/>
    <property type="match status" value="1"/>
</dbReference>
<keyword evidence="5" id="KW-0346">Stress response</keyword>
<evidence type="ECO:0000259" key="4">
    <source>
        <dbReference type="PROSITE" id="PS01031"/>
    </source>
</evidence>
<feature type="domain" description="SHSP" evidence="4">
    <location>
        <begin position="32"/>
        <end position="143"/>
    </location>
</feature>
<dbReference type="PROSITE" id="PS01031">
    <property type="entry name" value="SHSP"/>
    <property type="match status" value="1"/>
</dbReference>
<dbReference type="AlphaFoldDB" id="A0A160P859"/>
<reference evidence="5 6" key="1">
    <citation type="journal article" date="2016" name="Genome Announc.">
        <title>Complete Genome Sequence of Thiostrepton-Producing Streptomyces laurentii ATCC 31255.</title>
        <authorList>
            <person name="Doi K."/>
            <person name="Fujino Y."/>
            <person name="Nagayoshi Y."/>
            <person name="Ohshima T."/>
            <person name="Ogata S."/>
        </authorList>
    </citation>
    <scope>NUCLEOTIDE SEQUENCE [LARGE SCALE GENOMIC DNA]</scope>
    <source>
        <strain evidence="5 6">ATCC 31255</strain>
    </source>
</reference>
<evidence type="ECO:0000313" key="6">
    <source>
        <dbReference type="Proteomes" id="UP000217676"/>
    </source>
</evidence>
<comment type="similarity">
    <text evidence="1 2">Belongs to the small heat shock protein (HSP20) family.</text>
</comment>
<organism evidence="5 6">
    <name type="scientific">Streptomyces laurentii</name>
    <dbReference type="NCBI Taxonomy" id="39478"/>
    <lineage>
        <taxon>Bacteria</taxon>
        <taxon>Bacillati</taxon>
        <taxon>Actinomycetota</taxon>
        <taxon>Actinomycetes</taxon>
        <taxon>Kitasatosporales</taxon>
        <taxon>Streptomycetaceae</taxon>
        <taxon>Streptomyces</taxon>
    </lineage>
</organism>
<proteinExistence type="inferred from homology"/>
<evidence type="ECO:0000313" key="5">
    <source>
        <dbReference type="EMBL" id="BAU87331.1"/>
    </source>
</evidence>
<evidence type="ECO:0000256" key="1">
    <source>
        <dbReference type="PROSITE-ProRule" id="PRU00285"/>
    </source>
</evidence>
<dbReference type="EMBL" id="AP017424">
    <property type="protein sequence ID" value="BAU87331.1"/>
    <property type="molecule type" value="Genomic_DNA"/>
</dbReference>
<dbReference type="Proteomes" id="UP000217676">
    <property type="component" value="Chromosome"/>
</dbReference>
<name>A0A160P859_STRLU</name>
<dbReference type="CDD" id="cd06464">
    <property type="entry name" value="ACD_sHsps-like"/>
    <property type="match status" value="1"/>
</dbReference>
<protein>
    <submittedName>
        <fullName evidence="5">Heat shock protein hsp20</fullName>
    </submittedName>
</protein>
<accession>A0A160P859</accession>
<gene>
    <name evidence="5" type="ORF">SLA_6464</name>
</gene>
<dbReference type="SUPFAM" id="SSF49764">
    <property type="entry name" value="HSP20-like chaperones"/>
    <property type="match status" value="1"/>
</dbReference>
<dbReference type="PANTHER" id="PTHR11527">
    <property type="entry name" value="HEAT-SHOCK PROTEIN 20 FAMILY MEMBER"/>
    <property type="match status" value="1"/>
</dbReference>
<dbReference type="Gene3D" id="2.60.40.790">
    <property type="match status" value="1"/>
</dbReference>
<dbReference type="InterPro" id="IPR031107">
    <property type="entry name" value="Small_HSP"/>
</dbReference>
<feature type="region of interest" description="Disordered" evidence="3">
    <location>
        <begin position="128"/>
        <end position="152"/>
    </location>
</feature>